<keyword evidence="3" id="KW-1185">Reference proteome</keyword>
<proteinExistence type="predicted"/>
<gene>
    <name evidence="2" type="ORF">NVS88_20780</name>
</gene>
<name>A0A9X4M2S4_9ACTN</name>
<comment type="caution">
    <text evidence="2">The sequence shown here is derived from an EMBL/GenBank/DDBJ whole genome shotgun (WGS) entry which is preliminary data.</text>
</comment>
<dbReference type="Pfam" id="PF05368">
    <property type="entry name" value="NmrA"/>
    <property type="match status" value="1"/>
</dbReference>
<dbReference type="RefSeq" id="WP_332520758.1">
    <property type="nucleotide sequence ID" value="NZ_JANRHA010000021.1"/>
</dbReference>
<sequence length="296" mass="31695">MIVVTAPTGHIGTHLLDRLLAHREPVRVIARDPARLPAPVRDRVEVVQGSHRDTDVVDRAFAGADAVFWLMPAEPAASSIYQTYVGDSIPAAEAIVARQVPRVVVVSALGRGTQLYAGHASASWAMDDLLRSTGAHVRALANPTFMDNVARQVVSLADHGALTGTLPGDQKAPTVATADIAATAATLLADHTWTGQDTVNLLGPEDLSLNDQAAILTEVLGTPVRYERTDRRAYKQDLLGYGMSEAIAQGLIDMDTAKEHGLDTAVSRMPENTTPTTFRQWATDVVKPAVDARSDR</sequence>
<evidence type="ECO:0000259" key="1">
    <source>
        <dbReference type="Pfam" id="PF05368"/>
    </source>
</evidence>
<dbReference type="InterPro" id="IPR008030">
    <property type="entry name" value="NmrA-like"/>
</dbReference>
<dbReference type="InterPro" id="IPR036291">
    <property type="entry name" value="NAD(P)-bd_dom_sf"/>
</dbReference>
<dbReference type="AlphaFoldDB" id="A0A9X4M2S4"/>
<dbReference type="PANTHER" id="PTHR43162:SF1">
    <property type="entry name" value="PRESTALK A DIFFERENTIATION PROTEIN A"/>
    <property type="match status" value="1"/>
</dbReference>
<dbReference type="PANTHER" id="PTHR43162">
    <property type="match status" value="1"/>
</dbReference>
<dbReference type="EMBL" id="JANRHA010000021">
    <property type="protein sequence ID" value="MDG3016993.1"/>
    <property type="molecule type" value="Genomic_DNA"/>
</dbReference>
<organism evidence="2 3">
    <name type="scientific">Speluncibacter jeojiensis</name>
    <dbReference type="NCBI Taxonomy" id="2710754"/>
    <lineage>
        <taxon>Bacteria</taxon>
        <taxon>Bacillati</taxon>
        <taxon>Actinomycetota</taxon>
        <taxon>Actinomycetes</taxon>
        <taxon>Mycobacteriales</taxon>
        <taxon>Speluncibacteraceae</taxon>
        <taxon>Speluncibacter</taxon>
    </lineage>
</organism>
<dbReference type="Gene3D" id="3.90.25.10">
    <property type="entry name" value="UDP-galactose 4-epimerase, domain 1"/>
    <property type="match status" value="1"/>
</dbReference>
<evidence type="ECO:0000313" key="2">
    <source>
        <dbReference type="EMBL" id="MDG3016993.1"/>
    </source>
</evidence>
<dbReference type="Gene3D" id="3.40.50.720">
    <property type="entry name" value="NAD(P)-binding Rossmann-like Domain"/>
    <property type="match status" value="1"/>
</dbReference>
<reference evidence="2" key="1">
    <citation type="submission" date="2022-08" db="EMBL/GenBank/DDBJ databases">
        <title>Genome analysis of Corynebacteriales strain.</title>
        <authorList>
            <person name="Lee S.D."/>
        </authorList>
    </citation>
    <scope>NUCLEOTIDE SEQUENCE</scope>
    <source>
        <strain evidence="2">D3-21</strain>
    </source>
</reference>
<feature type="domain" description="NmrA-like" evidence="1">
    <location>
        <begin position="2"/>
        <end position="278"/>
    </location>
</feature>
<evidence type="ECO:0000313" key="3">
    <source>
        <dbReference type="Proteomes" id="UP001152755"/>
    </source>
</evidence>
<protein>
    <submittedName>
        <fullName evidence="2">NAD(P)H-binding protein</fullName>
    </submittedName>
</protein>
<accession>A0A9X4M2S4</accession>
<dbReference type="Proteomes" id="UP001152755">
    <property type="component" value="Unassembled WGS sequence"/>
</dbReference>
<dbReference type="InterPro" id="IPR051604">
    <property type="entry name" value="Ergot_Alk_Oxidoreductase"/>
</dbReference>
<dbReference type="SUPFAM" id="SSF51735">
    <property type="entry name" value="NAD(P)-binding Rossmann-fold domains"/>
    <property type="match status" value="1"/>
</dbReference>